<comment type="caution">
    <text evidence="3">The sequence shown here is derived from an EMBL/GenBank/DDBJ whole genome shotgun (WGS) entry which is preliminary data.</text>
</comment>
<dbReference type="EMBL" id="ML976614">
    <property type="protein sequence ID" value="KAF1851407.1"/>
    <property type="molecule type" value="Genomic_DNA"/>
</dbReference>
<feature type="region of interest" description="Disordered" evidence="1">
    <location>
        <begin position="78"/>
        <end position="111"/>
    </location>
</feature>
<dbReference type="AlphaFoldDB" id="A0A9P4LEI4"/>
<evidence type="ECO:0000313" key="3">
    <source>
        <dbReference type="EMBL" id="KAF1851407.1"/>
    </source>
</evidence>
<dbReference type="GO" id="GO:0016747">
    <property type="term" value="F:acyltransferase activity, transferring groups other than amino-acyl groups"/>
    <property type="evidence" value="ECO:0007669"/>
    <property type="project" value="InterPro"/>
</dbReference>
<sequence length="216" mass="24555">MNSIFETPRLLLIRLTDTSEGSQHVQWFHENWSNDEATAWSLHGKCHTLAESREWMLEHKTKYNNIFYSCFAKTPTSKGTEADPGDHVGSISLRQQHSGPAMLPPPIPGQESSSTYKPINLRVIGYAFFKQHWGKGYATEAGKGLLAEYARSVAEEKEKGEELFYVEGGADQDNPGSKHVLEKIGFKEVGWKEEKEPVFLNGKWRDPGYWIYGQYV</sequence>
<keyword evidence="4" id="KW-1185">Reference proteome</keyword>
<evidence type="ECO:0000313" key="4">
    <source>
        <dbReference type="Proteomes" id="UP000800039"/>
    </source>
</evidence>
<dbReference type="Pfam" id="PF13302">
    <property type="entry name" value="Acetyltransf_3"/>
    <property type="match status" value="1"/>
</dbReference>
<dbReference type="GeneID" id="63853668"/>
<organism evidence="3 4">
    <name type="scientific">Cucurbitaria berberidis CBS 394.84</name>
    <dbReference type="NCBI Taxonomy" id="1168544"/>
    <lineage>
        <taxon>Eukaryota</taxon>
        <taxon>Fungi</taxon>
        <taxon>Dikarya</taxon>
        <taxon>Ascomycota</taxon>
        <taxon>Pezizomycotina</taxon>
        <taxon>Dothideomycetes</taxon>
        <taxon>Pleosporomycetidae</taxon>
        <taxon>Pleosporales</taxon>
        <taxon>Pleosporineae</taxon>
        <taxon>Cucurbitariaceae</taxon>
        <taxon>Cucurbitaria</taxon>
    </lineage>
</organism>
<dbReference type="InterPro" id="IPR051531">
    <property type="entry name" value="N-acetyltransferase"/>
</dbReference>
<gene>
    <name evidence="3" type="ORF">K460DRAFT_401428</name>
</gene>
<dbReference type="SUPFAM" id="SSF55729">
    <property type="entry name" value="Acyl-CoA N-acyltransferases (Nat)"/>
    <property type="match status" value="1"/>
</dbReference>
<dbReference type="PANTHER" id="PTHR43792:SF1">
    <property type="entry name" value="N-ACETYLTRANSFERASE DOMAIN-CONTAINING PROTEIN"/>
    <property type="match status" value="1"/>
</dbReference>
<dbReference type="Proteomes" id="UP000800039">
    <property type="component" value="Unassembled WGS sequence"/>
</dbReference>
<evidence type="ECO:0000259" key="2">
    <source>
        <dbReference type="Pfam" id="PF13302"/>
    </source>
</evidence>
<dbReference type="OrthoDB" id="630895at2759"/>
<protein>
    <recommendedName>
        <fullName evidence="2">N-acetyltransferase domain-containing protein</fullName>
    </recommendedName>
</protein>
<accession>A0A9P4LEI4</accession>
<name>A0A9P4LEI4_9PLEO</name>
<dbReference type="InterPro" id="IPR000182">
    <property type="entry name" value="GNAT_dom"/>
</dbReference>
<evidence type="ECO:0000256" key="1">
    <source>
        <dbReference type="SAM" id="MobiDB-lite"/>
    </source>
</evidence>
<dbReference type="InterPro" id="IPR016181">
    <property type="entry name" value="Acyl_CoA_acyltransferase"/>
</dbReference>
<dbReference type="Gene3D" id="3.40.630.30">
    <property type="match status" value="1"/>
</dbReference>
<dbReference type="PANTHER" id="PTHR43792">
    <property type="entry name" value="GNAT FAMILY, PUTATIVE (AFU_ORTHOLOGUE AFUA_3G00765)-RELATED-RELATED"/>
    <property type="match status" value="1"/>
</dbReference>
<dbReference type="RefSeq" id="XP_040793970.1">
    <property type="nucleotide sequence ID" value="XM_040936418.1"/>
</dbReference>
<proteinExistence type="predicted"/>
<reference evidence="3" key="1">
    <citation type="submission" date="2020-01" db="EMBL/GenBank/DDBJ databases">
        <authorList>
            <consortium name="DOE Joint Genome Institute"/>
            <person name="Haridas S."/>
            <person name="Albert R."/>
            <person name="Binder M."/>
            <person name="Bloem J."/>
            <person name="Labutti K."/>
            <person name="Salamov A."/>
            <person name="Andreopoulos B."/>
            <person name="Baker S.E."/>
            <person name="Barry K."/>
            <person name="Bills G."/>
            <person name="Bluhm B.H."/>
            <person name="Cannon C."/>
            <person name="Castanera R."/>
            <person name="Culley D.E."/>
            <person name="Daum C."/>
            <person name="Ezra D."/>
            <person name="Gonzalez J.B."/>
            <person name="Henrissat B."/>
            <person name="Kuo A."/>
            <person name="Liang C."/>
            <person name="Lipzen A."/>
            <person name="Lutzoni F."/>
            <person name="Magnuson J."/>
            <person name="Mondo S."/>
            <person name="Nolan M."/>
            <person name="Ohm R."/>
            <person name="Pangilinan J."/>
            <person name="Park H.-J."/>
            <person name="Ramirez L."/>
            <person name="Alfaro M."/>
            <person name="Sun H."/>
            <person name="Tritt A."/>
            <person name="Yoshinaga Y."/>
            <person name="Zwiers L.-H."/>
            <person name="Turgeon B.G."/>
            <person name="Goodwin S.B."/>
            <person name="Spatafora J.W."/>
            <person name="Crous P.W."/>
            <person name="Grigoriev I.V."/>
        </authorList>
    </citation>
    <scope>NUCLEOTIDE SEQUENCE</scope>
    <source>
        <strain evidence="3">CBS 394.84</strain>
    </source>
</reference>
<feature type="domain" description="N-acetyltransferase" evidence="2">
    <location>
        <begin position="24"/>
        <end position="187"/>
    </location>
</feature>